<feature type="chain" id="PRO_5040816117" evidence="1">
    <location>
        <begin position="18"/>
        <end position="114"/>
    </location>
</feature>
<keyword evidence="3" id="KW-1185">Reference proteome</keyword>
<evidence type="ECO:0000256" key="1">
    <source>
        <dbReference type="SAM" id="SignalP"/>
    </source>
</evidence>
<name>A0A9W8H8R0_9FUNG</name>
<keyword evidence="1" id="KW-0732">Signal</keyword>
<dbReference type="OrthoDB" id="5551438at2759"/>
<accession>A0A9W8H8R0</accession>
<evidence type="ECO:0000313" key="3">
    <source>
        <dbReference type="Proteomes" id="UP001140217"/>
    </source>
</evidence>
<protein>
    <submittedName>
        <fullName evidence="2">Uncharacterized protein</fullName>
    </submittedName>
</protein>
<sequence length="114" mass="12207">MQFKALALAVAVGQASATLDLITNSQLSERLFGMTPEQVKNVDRAIHDAGVPIVQAASQVVRNMRPAVDEFAAAAHKFADEAVGAVRQVLNPDSRAKIRTGVMNAVKTTMDNYV</sequence>
<dbReference type="EMBL" id="JANBUL010000145">
    <property type="protein sequence ID" value="KAJ2780249.1"/>
    <property type="molecule type" value="Genomic_DNA"/>
</dbReference>
<comment type="caution">
    <text evidence="2">The sequence shown here is derived from an EMBL/GenBank/DDBJ whole genome shotgun (WGS) entry which is preliminary data.</text>
</comment>
<gene>
    <name evidence="2" type="ORF">H4R18_003561</name>
</gene>
<reference evidence="2" key="1">
    <citation type="submission" date="2022-07" db="EMBL/GenBank/DDBJ databases">
        <title>Phylogenomic reconstructions and comparative analyses of Kickxellomycotina fungi.</title>
        <authorList>
            <person name="Reynolds N.K."/>
            <person name="Stajich J.E."/>
            <person name="Barry K."/>
            <person name="Grigoriev I.V."/>
            <person name="Crous P."/>
            <person name="Smith M.E."/>
        </authorList>
    </citation>
    <scope>NUCLEOTIDE SEQUENCE</scope>
    <source>
        <strain evidence="2">NBRC 105414</strain>
    </source>
</reference>
<feature type="signal peptide" evidence="1">
    <location>
        <begin position="1"/>
        <end position="17"/>
    </location>
</feature>
<dbReference type="Proteomes" id="UP001140217">
    <property type="component" value="Unassembled WGS sequence"/>
</dbReference>
<dbReference type="AlphaFoldDB" id="A0A9W8H8R0"/>
<organism evidence="2 3">
    <name type="scientific">Coemansia javaensis</name>
    <dbReference type="NCBI Taxonomy" id="2761396"/>
    <lineage>
        <taxon>Eukaryota</taxon>
        <taxon>Fungi</taxon>
        <taxon>Fungi incertae sedis</taxon>
        <taxon>Zoopagomycota</taxon>
        <taxon>Kickxellomycotina</taxon>
        <taxon>Kickxellomycetes</taxon>
        <taxon>Kickxellales</taxon>
        <taxon>Kickxellaceae</taxon>
        <taxon>Coemansia</taxon>
    </lineage>
</organism>
<proteinExistence type="predicted"/>
<evidence type="ECO:0000313" key="2">
    <source>
        <dbReference type="EMBL" id="KAJ2780249.1"/>
    </source>
</evidence>